<feature type="domain" description="NadR/Ttd14 AAA" evidence="1">
    <location>
        <begin position="6"/>
        <end position="167"/>
    </location>
</feature>
<dbReference type="EMBL" id="JABBGM010000002">
    <property type="protein sequence ID" value="NML93361.1"/>
    <property type="molecule type" value="Genomic_DNA"/>
</dbReference>
<dbReference type="Pfam" id="PF13521">
    <property type="entry name" value="AAA_28"/>
    <property type="match status" value="1"/>
</dbReference>
<dbReference type="Gene3D" id="3.40.50.300">
    <property type="entry name" value="P-loop containing nucleotide triphosphate hydrolases"/>
    <property type="match status" value="1"/>
</dbReference>
<accession>A0A7Y0BP65</accession>
<dbReference type="RefSeq" id="WP_169492594.1">
    <property type="nucleotide sequence ID" value="NZ_JABBGM010000002.1"/>
</dbReference>
<reference evidence="2 3" key="1">
    <citation type="submission" date="2020-04" db="EMBL/GenBank/DDBJ databases">
        <title>Novosphingobium sp. TW-4 isolated from soil.</title>
        <authorList>
            <person name="Dahal R.H."/>
            <person name="Chaudhary D.K."/>
        </authorList>
    </citation>
    <scope>NUCLEOTIDE SEQUENCE [LARGE SCALE GENOMIC DNA]</scope>
    <source>
        <strain evidence="2 3">TW-4</strain>
    </source>
</reference>
<protein>
    <submittedName>
        <fullName evidence="2">AAA family ATPase</fullName>
    </submittedName>
</protein>
<dbReference type="InterPro" id="IPR027417">
    <property type="entry name" value="P-loop_NTPase"/>
</dbReference>
<proteinExistence type="predicted"/>
<keyword evidence="3" id="KW-1185">Reference proteome</keyword>
<evidence type="ECO:0000313" key="3">
    <source>
        <dbReference type="Proteomes" id="UP000583556"/>
    </source>
</evidence>
<comment type="caution">
    <text evidence="2">The sequence shown here is derived from an EMBL/GenBank/DDBJ whole genome shotgun (WGS) entry which is preliminary data.</text>
</comment>
<organism evidence="2 3">
    <name type="scientific">Novosphingobium olei</name>
    <dbReference type="NCBI Taxonomy" id="2728851"/>
    <lineage>
        <taxon>Bacteria</taxon>
        <taxon>Pseudomonadati</taxon>
        <taxon>Pseudomonadota</taxon>
        <taxon>Alphaproteobacteria</taxon>
        <taxon>Sphingomonadales</taxon>
        <taxon>Sphingomonadaceae</taxon>
        <taxon>Novosphingobium</taxon>
    </lineage>
</organism>
<dbReference type="Proteomes" id="UP000583556">
    <property type="component" value="Unassembled WGS sequence"/>
</dbReference>
<name>A0A7Y0BP65_9SPHN</name>
<dbReference type="InterPro" id="IPR038727">
    <property type="entry name" value="NadR/Ttd14_AAA_dom"/>
</dbReference>
<gene>
    <name evidence="2" type="ORF">HHL27_06710</name>
</gene>
<dbReference type="SUPFAM" id="SSF52540">
    <property type="entry name" value="P-loop containing nucleoside triphosphate hydrolases"/>
    <property type="match status" value="1"/>
</dbReference>
<dbReference type="AlphaFoldDB" id="A0A7Y0BP65"/>
<sequence>MSESFVVISGCSGAGKSTLLDELARRGKSVVSEPGRRIVSAELAGDGKALPWIDLAAFARKAKALALEDRATATALPAPVFFDRGLVDALAALDFATGTHAISSLGQAHRYHRRVFMAPPWPEIWQTDAERRHDFAAATAEFDRLVAAYTSLGYTLVMLDRAPVAARADQILACFS</sequence>
<evidence type="ECO:0000313" key="2">
    <source>
        <dbReference type="EMBL" id="NML93361.1"/>
    </source>
</evidence>
<evidence type="ECO:0000259" key="1">
    <source>
        <dbReference type="Pfam" id="PF13521"/>
    </source>
</evidence>